<dbReference type="RefSeq" id="WP_308863268.1">
    <property type="nucleotide sequence ID" value="NZ_JAVHUL010000006.1"/>
</dbReference>
<comment type="caution">
    <text evidence="1">The sequence shown here is derived from an EMBL/GenBank/DDBJ whole genome shotgun (WGS) entry which is preliminary data.</text>
</comment>
<reference evidence="1 2" key="1">
    <citation type="submission" date="2023-08" db="EMBL/GenBank/DDBJ databases">
        <title>Mesonia sp. MT50, isolated from deep-sea sediment of the Mariana Trench.</title>
        <authorList>
            <person name="Fu H."/>
        </authorList>
    </citation>
    <scope>NUCLEOTIDE SEQUENCE [LARGE SCALE GENOMIC DNA]</scope>
    <source>
        <strain evidence="1 2">MT50</strain>
    </source>
</reference>
<protein>
    <recommendedName>
        <fullName evidence="3">Addiction module protein</fullName>
    </recommendedName>
</protein>
<dbReference type="EMBL" id="JAVHUL010000006">
    <property type="protein sequence ID" value="MDQ7916617.1"/>
    <property type="molecule type" value="Genomic_DNA"/>
</dbReference>
<sequence length="91" mass="10843">MKKKELDQLKIDVLQEVINCNDENKLKEVRLLLEEASVREEKESYVTQDDFSIPKEHYQALKHDVKLYEEGKLETHTLEELKSNMKTKYGF</sequence>
<proteinExistence type="predicted"/>
<evidence type="ECO:0000313" key="1">
    <source>
        <dbReference type="EMBL" id="MDQ7916617.1"/>
    </source>
</evidence>
<dbReference type="Proteomes" id="UP001230915">
    <property type="component" value="Unassembled WGS sequence"/>
</dbReference>
<evidence type="ECO:0000313" key="2">
    <source>
        <dbReference type="Proteomes" id="UP001230915"/>
    </source>
</evidence>
<keyword evidence="2" id="KW-1185">Reference proteome</keyword>
<organism evidence="1 2">
    <name type="scientific">Mesonia profundi</name>
    <dbReference type="NCBI Taxonomy" id="3070998"/>
    <lineage>
        <taxon>Bacteria</taxon>
        <taxon>Pseudomonadati</taxon>
        <taxon>Bacteroidota</taxon>
        <taxon>Flavobacteriia</taxon>
        <taxon>Flavobacteriales</taxon>
        <taxon>Flavobacteriaceae</taxon>
        <taxon>Mesonia</taxon>
    </lineage>
</organism>
<name>A0ABU0ZYY3_9FLAO</name>
<evidence type="ECO:0008006" key="3">
    <source>
        <dbReference type="Google" id="ProtNLM"/>
    </source>
</evidence>
<accession>A0ABU0ZYY3</accession>
<gene>
    <name evidence="1" type="ORF">RBU60_03445</name>
</gene>